<dbReference type="InterPro" id="IPR024185">
    <property type="entry name" value="FTHF_cligase-like_sf"/>
</dbReference>
<gene>
    <name evidence="2" type="primary">LOC110789517</name>
</gene>
<reference evidence="2" key="2">
    <citation type="submission" date="2025-08" db="UniProtKB">
        <authorList>
            <consortium name="RefSeq"/>
        </authorList>
    </citation>
    <scope>IDENTIFICATION</scope>
    <source>
        <tissue evidence="2">Leaf</tissue>
    </source>
</reference>
<organism evidence="1 2">
    <name type="scientific">Spinacia oleracea</name>
    <name type="common">Spinach</name>
    <dbReference type="NCBI Taxonomy" id="3562"/>
    <lineage>
        <taxon>Eukaryota</taxon>
        <taxon>Viridiplantae</taxon>
        <taxon>Streptophyta</taxon>
        <taxon>Embryophyta</taxon>
        <taxon>Tracheophyta</taxon>
        <taxon>Spermatophyta</taxon>
        <taxon>Magnoliopsida</taxon>
        <taxon>eudicotyledons</taxon>
        <taxon>Gunneridae</taxon>
        <taxon>Pentapetalae</taxon>
        <taxon>Caryophyllales</taxon>
        <taxon>Chenopodiaceae</taxon>
        <taxon>Chenopodioideae</taxon>
        <taxon>Anserineae</taxon>
        <taxon>Spinacia</taxon>
    </lineage>
</organism>
<reference evidence="1" key="1">
    <citation type="journal article" date="2021" name="Nat. Commun.">
        <title>Genomic analyses provide insights into spinach domestication and the genetic basis of agronomic traits.</title>
        <authorList>
            <person name="Cai X."/>
            <person name="Sun X."/>
            <person name="Xu C."/>
            <person name="Sun H."/>
            <person name="Wang X."/>
            <person name="Ge C."/>
            <person name="Zhang Z."/>
            <person name="Wang Q."/>
            <person name="Fei Z."/>
            <person name="Jiao C."/>
            <person name="Wang Q."/>
        </authorList>
    </citation>
    <scope>NUCLEOTIDE SEQUENCE [LARGE SCALE GENOMIC DNA]</scope>
    <source>
        <strain evidence="1">cv. Varoflay</strain>
    </source>
</reference>
<dbReference type="GO" id="GO:0005737">
    <property type="term" value="C:cytoplasm"/>
    <property type="evidence" value="ECO:0000318"/>
    <property type="project" value="GO_Central"/>
</dbReference>
<evidence type="ECO:0000313" key="2">
    <source>
        <dbReference type="RefSeq" id="XP_021849889.1"/>
    </source>
</evidence>
<proteinExistence type="predicted"/>
<dbReference type="GO" id="GO:0005739">
    <property type="term" value="C:mitochondrion"/>
    <property type="evidence" value="ECO:0000318"/>
    <property type="project" value="GO_Central"/>
</dbReference>
<dbReference type="GO" id="GO:0030272">
    <property type="term" value="F:5-formyltetrahydrofolate cyclo-ligase activity"/>
    <property type="evidence" value="ECO:0000318"/>
    <property type="project" value="GO_Central"/>
</dbReference>
<dbReference type="PANTHER" id="PTHR23407">
    <property type="entry name" value="ATPASE INHIBITOR/5-FORMYLTETRAHYDROFOLATE CYCLO-LIGASE"/>
    <property type="match status" value="1"/>
</dbReference>
<protein>
    <submittedName>
        <fullName evidence="2">5-formyltetrahydrofolate cyclo-ligase, mitochondrial-like isoform X2</fullName>
    </submittedName>
</protein>
<dbReference type="PANTHER" id="PTHR23407:SF10">
    <property type="entry name" value="5-FORMYLTETRAHYDROFOLATE CYCLO-LIGASE, MITOCHONDRIAL-LIKE ISOFORM X1"/>
    <property type="match status" value="1"/>
</dbReference>
<sequence>MSVAVSKLPPFPMPMLLHQLRTLSSSSSSRCFSSSLSMRRSTSSSPSLSCFPRSFTTTVKNDGGHENDLHIEEIFAKKRSLRTQIRKQLKNMSPDQRTEEDNTIQHAVLEAHWFQSANGLCAYVNCDALREVDTSKFLSKILCNEAKGMEVLNAFSSEDKCSKNRKKLFLPRIEDRNSNMKMLRVSSYDDLIPNSMNILEPTLQDHDGNEREDLMQASEPVDLFILPGLAFDKSGRRLGRSGGYYDVYLKKYFEIAEKRKWKPPLIVALSYSMQIVEDGSIGVTSDDIPVDALVCPAGVIYTNEVERIDNFGLISLGINVLTCRNVYILAEYSGIWGISL</sequence>
<name>A0A9R0IKP1_SPIOL</name>
<accession>A0A9R0IKP1</accession>
<dbReference type="GeneID" id="110789517"/>
<dbReference type="Gene3D" id="3.40.50.10420">
    <property type="entry name" value="NagB/RpiA/CoA transferase-like"/>
    <property type="match status" value="1"/>
</dbReference>
<dbReference type="GO" id="GO:0035999">
    <property type="term" value="P:tetrahydrofolate interconversion"/>
    <property type="evidence" value="ECO:0000318"/>
    <property type="project" value="GO_Central"/>
</dbReference>
<evidence type="ECO:0000313" key="1">
    <source>
        <dbReference type="Proteomes" id="UP000813463"/>
    </source>
</evidence>
<dbReference type="InterPro" id="IPR037171">
    <property type="entry name" value="NagB/RpiA_transferase-like"/>
</dbReference>
<dbReference type="RefSeq" id="XP_021849889.1">
    <property type="nucleotide sequence ID" value="XM_021994197.2"/>
</dbReference>
<keyword evidence="1" id="KW-1185">Reference proteome</keyword>
<dbReference type="Proteomes" id="UP000813463">
    <property type="component" value="Chromosome 1"/>
</dbReference>
<dbReference type="AlphaFoldDB" id="A0A9R0IKP1"/>
<dbReference type="GO" id="GO:0009396">
    <property type="term" value="P:folic acid-containing compound biosynthetic process"/>
    <property type="evidence" value="ECO:0000318"/>
    <property type="project" value="GO_Central"/>
</dbReference>
<dbReference type="Pfam" id="PF01812">
    <property type="entry name" value="5-FTHF_cyc-lig"/>
    <property type="match status" value="2"/>
</dbReference>
<dbReference type="KEGG" id="soe:110789517"/>
<dbReference type="SUPFAM" id="SSF100950">
    <property type="entry name" value="NagB/RpiA/CoA transferase-like"/>
    <property type="match status" value="1"/>
</dbReference>
<dbReference type="InterPro" id="IPR002698">
    <property type="entry name" value="FTHF_cligase"/>
</dbReference>